<dbReference type="Proteomes" id="UP000755654">
    <property type="component" value="Unassembled WGS sequence"/>
</dbReference>
<comment type="caution">
    <text evidence="2">The sequence shown here is derived from an EMBL/GenBank/DDBJ whole genome shotgun (WGS) entry which is preliminary data.</text>
</comment>
<protein>
    <submittedName>
        <fullName evidence="2">Uncharacterized protein</fullName>
    </submittedName>
</protein>
<sequence length="206" mass="22155">MQVVDTAFTEDATGEGEADLPRKNVHKAMEDAASLPTMVKQVPLMPEEESVSGATVTDVPMTANQPVASLSPAASLPAASPSQSGNHEGRKKSTPASKKQVLRETLLAVDLPEWLSATLWEQYVDFRFEMGKPLTVKARDMAIQKLARLRAEGNDPVEVIETAMVAGWMGLFAVRNRNSGMAHRGSLPSSGHAEIKEGSFSAVTRL</sequence>
<feature type="region of interest" description="Disordered" evidence="1">
    <location>
        <begin position="1"/>
        <end position="24"/>
    </location>
</feature>
<gene>
    <name evidence="2" type="ORF">HAP95_13515</name>
</gene>
<evidence type="ECO:0000313" key="2">
    <source>
        <dbReference type="EMBL" id="MBU2761151.1"/>
    </source>
</evidence>
<evidence type="ECO:0000256" key="1">
    <source>
        <dbReference type="SAM" id="MobiDB-lite"/>
    </source>
</evidence>
<evidence type="ECO:0000313" key="3">
    <source>
        <dbReference type="Proteomes" id="UP000755654"/>
    </source>
</evidence>
<reference evidence="2 3" key="1">
    <citation type="journal article" date="2021" name="ISME J.">
        <title>Genomic evolution of the class Acidithiobacillia: deep-branching Proteobacteria living in extreme acidic conditions.</title>
        <authorList>
            <person name="Moya-Beltran A."/>
            <person name="Beard S."/>
            <person name="Rojas-Villalobos C."/>
            <person name="Issotta F."/>
            <person name="Gallardo Y."/>
            <person name="Ulloa R."/>
            <person name="Giaveno A."/>
            <person name="Degli Esposti M."/>
            <person name="Johnson D.B."/>
            <person name="Quatrini R."/>
        </authorList>
    </citation>
    <scope>NUCLEOTIDE SEQUENCE [LARGE SCALE GENOMIC DNA]</scope>
    <source>
        <strain evidence="2 3">RW2</strain>
    </source>
</reference>
<proteinExistence type="predicted"/>
<name>A0ABS6A1S2_9PROT</name>
<accession>A0ABS6A1S2</accession>
<feature type="compositionally biased region" description="Low complexity" evidence="1">
    <location>
        <begin position="71"/>
        <end position="82"/>
    </location>
</feature>
<keyword evidence="3" id="KW-1185">Reference proteome</keyword>
<feature type="region of interest" description="Disordered" evidence="1">
    <location>
        <begin position="71"/>
        <end position="101"/>
    </location>
</feature>
<dbReference type="RefSeq" id="WP_215884678.1">
    <property type="nucleotide sequence ID" value="NZ_JAAOMP010000151.1"/>
</dbReference>
<organism evidence="2 3">
    <name type="scientific">Acidithiobacillus sulfurivorans</name>
    <dbReference type="NCBI Taxonomy" id="1958756"/>
    <lineage>
        <taxon>Bacteria</taxon>
        <taxon>Pseudomonadati</taxon>
        <taxon>Pseudomonadota</taxon>
        <taxon>Acidithiobacillia</taxon>
        <taxon>Acidithiobacillales</taxon>
        <taxon>Acidithiobacillaceae</taxon>
        <taxon>Acidithiobacillus</taxon>
    </lineage>
</organism>
<dbReference type="EMBL" id="JAAOMP010000151">
    <property type="protein sequence ID" value="MBU2761151.1"/>
    <property type="molecule type" value="Genomic_DNA"/>
</dbReference>